<comment type="subcellular location">
    <subcellularLocation>
        <location evidence="1">Cell membrane</location>
        <topology evidence="1">Multi-pass membrane protein</topology>
    </subcellularLocation>
</comment>
<dbReference type="HAMAP" id="MF_02088">
    <property type="entry name" value="Q_prec_transport"/>
    <property type="match status" value="1"/>
</dbReference>
<feature type="transmembrane region" description="Helical" evidence="1">
    <location>
        <begin position="85"/>
        <end position="109"/>
    </location>
</feature>
<protein>
    <recommendedName>
        <fullName evidence="1">Probable queuosine precursor transporter</fullName>
        <shortName evidence="1">Q precursor transporter</shortName>
    </recommendedName>
</protein>
<name>A0A542ZR53_9ACTN</name>
<keyword evidence="1" id="KW-0813">Transport</keyword>
<dbReference type="EMBL" id="VFOR01000001">
    <property type="protein sequence ID" value="TQL62766.1"/>
    <property type="molecule type" value="Genomic_DNA"/>
</dbReference>
<accession>A0A542ZR53</accession>
<dbReference type="AlphaFoldDB" id="A0A542ZR53"/>
<comment type="caution">
    <text evidence="2">The sequence shown here is derived from an EMBL/GenBank/DDBJ whole genome shotgun (WGS) entry which is preliminary data.</text>
</comment>
<evidence type="ECO:0000313" key="3">
    <source>
        <dbReference type="Proteomes" id="UP000316196"/>
    </source>
</evidence>
<keyword evidence="1" id="KW-1133">Transmembrane helix</keyword>
<dbReference type="NCBIfam" id="TIGR00697">
    <property type="entry name" value="queuosine precursor transporter"/>
    <property type="match status" value="1"/>
</dbReference>
<evidence type="ECO:0000313" key="2">
    <source>
        <dbReference type="EMBL" id="TQL62766.1"/>
    </source>
</evidence>
<dbReference type="RefSeq" id="WP_425466952.1">
    <property type="nucleotide sequence ID" value="NZ_BAAAMD010000001.1"/>
</dbReference>
<dbReference type="InterPro" id="IPR003744">
    <property type="entry name" value="YhhQ"/>
</dbReference>
<evidence type="ECO:0000256" key="1">
    <source>
        <dbReference type="HAMAP-Rule" id="MF_02088"/>
    </source>
</evidence>
<feature type="transmembrane region" description="Helical" evidence="1">
    <location>
        <begin position="50"/>
        <end position="73"/>
    </location>
</feature>
<dbReference type="PANTHER" id="PTHR34300">
    <property type="entry name" value="QUEUOSINE PRECURSOR TRANSPORTER-RELATED"/>
    <property type="match status" value="1"/>
</dbReference>
<feature type="transmembrane region" description="Helical" evidence="1">
    <location>
        <begin position="171"/>
        <end position="191"/>
    </location>
</feature>
<dbReference type="GO" id="GO:0022857">
    <property type="term" value="F:transmembrane transporter activity"/>
    <property type="evidence" value="ECO:0007669"/>
    <property type="project" value="UniProtKB-UniRule"/>
</dbReference>
<feature type="transmembrane region" description="Helical" evidence="1">
    <location>
        <begin position="129"/>
        <end position="150"/>
    </location>
</feature>
<dbReference type="PANTHER" id="PTHR34300:SF2">
    <property type="entry name" value="QUEUOSINE PRECURSOR TRANSPORTER-RELATED"/>
    <property type="match status" value="1"/>
</dbReference>
<organism evidence="2 3">
    <name type="scientific">Propioniferax innocua</name>
    <dbReference type="NCBI Taxonomy" id="1753"/>
    <lineage>
        <taxon>Bacteria</taxon>
        <taxon>Bacillati</taxon>
        <taxon>Actinomycetota</taxon>
        <taxon>Actinomycetes</taxon>
        <taxon>Propionibacteriales</taxon>
        <taxon>Propionibacteriaceae</taxon>
        <taxon>Propioniferax</taxon>
    </lineage>
</organism>
<dbReference type="Proteomes" id="UP000316196">
    <property type="component" value="Unassembled WGS sequence"/>
</dbReference>
<comment type="function">
    <text evidence="1">Involved in the import of queuosine (Q) precursors, required for Q precursor salvage.</text>
</comment>
<gene>
    <name evidence="2" type="ORF">FB460_0555</name>
</gene>
<proteinExistence type="inferred from homology"/>
<comment type="similarity">
    <text evidence="1">Belongs to the vitamin uptake transporter (VUT/ECF) (TC 2.A.88) family. Q precursor transporter subfamily.</text>
</comment>
<keyword evidence="1" id="KW-0472">Membrane</keyword>
<feature type="transmembrane region" description="Helical" evidence="1">
    <location>
        <begin position="25"/>
        <end position="44"/>
    </location>
</feature>
<keyword evidence="1" id="KW-0812">Transmembrane</keyword>
<feature type="transmembrane region" description="Helical" evidence="1">
    <location>
        <begin position="203"/>
        <end position="223"/>
    </location>
</feature>
<keyword evidence="1" id="KW-1003">Cell membrane</keyword>
<keyword evidence="3" id="KW-1185">Reference proteome</keyword>
<dbReference type="Pfam" id="PF02592">
    <property type="entry name" value="Vut_1"/>
    <property type="match status" value="1"/>
</dbReference>
<dbReference type="GO" id="GO:0005886">
    <property type="term" value="C:plasma membrane"/>
    <property type="evidence" value="ECO:0007669"/>
    <property type="project" value="UniProtKB-SubCell"/>
</dbReference>
<reference evidence="2 3" key="1">
    <citation type="submission" date="2019-06" db="EMBL/GenBank/DDBJ databases">
        <title>Sequencing the genomes of 1000 actinobacteria strains.</title>
        <authorList>
            <person name="Klenk H.-P."/>
        </authorList>
    </citation>
    <scope>NUCLEOTIDE SEQUENCE [LARGE SCALE GENOMIC DNA]</scope>
    <source>
        <strain evidence="2 3">DSM 8251</strain>
    </source>
</reference>
<sequence length="242" mass="25603">MVGYPPAVTSSNESRSPAYADPGSGTYAILMSLLCAVVILSGIGAAKGVVFGPIITDGGFFLFPLAYVLGDVISEVFGLKAARRAIYMSFGVNLLAVLCYAVIIALPGFDDDYGIEKQAALEGALGPVWQVVLAGLVGYVVGQSINSVIMTRMKRRDGERRLISRMASATGLGELADTILFCTIAATAIGIDSVGQWANYTAFGYLYKMIVQYAALPATAAVVTRIKRREPTYQAALAEQGH</sequence>